<protein>
    <recommendedName>
        <fullName evidence="2">histidine kinase</fullName>
        <ecNumber evidence="2">2.7.13.3</ecNumber>
    </recommendedName>
</protein>
<keyword evidence="9" id="KW-1133">Transmembrane helix</keyword>
<dbReference type="RefSeq" id="WP_344198984.1">
    <property type="nucleotide sequence ID" value="NZ_BAAAME010000002.1"/>
</dbReference>
<dbReference type="SMART" id="SM00387">
    <property type="entry name" value="HATPase_c"/>
    <property type="match status" value="1"/>
</dbReference>
<dbReference type="PANTHER" id="PTHR24421:SF10">
    <property type="entry name" value="NITRATE_NITRITE SENSOR PROTEIN NARQ"/>
    <property type="match status" value="1"/>
</dbReference>
<dbReference type="InterPro" id="IPR050482">
    <property type="entry name" value="Sensor_HK_TwoCompSys"/>
</dbReference>
<feature type="transmembrane region" description="Helical" evidence="9">
    <location>
        <begin position="20"/>
        <end position="39"/>
    </location>
</feature>
<feature type="transmembrane region" description="Helical" evidence="9">
    <location>
        <begin position="93"/>
        <end position="113"/>
    </location>
</feature>
<evidence type="ECO:0000313" key="12">
    <source>
        <dbReference type="Proteomes" id="UP001501057"/>
    </source>
</evidence>
<dbReference type="PANTHER" id="PTHR24421">
    <property type="entry name" value="NITRATE/NITRITE SENSOR PROTEIN NARX-RELATED"/>
    <property type="match status" value="1"/>
</dbReference>
<evidence type="ECO:0000256" key="4">
    <source>
        <dbReference type="ARBA" id="ARBA00022679"/>
    </source>
</evidence>
<evidence type="ECO:0000259" key="10">
    <source>
        <dbReference type="PROSITE" id="PS50109"/>
    </source>
</evidence>
<feature type="transmembrane region" description="Helical" evidence="9">
    <location>
        <begin position="159"/>
        <end position="180"/>
    </location>
</feature>
<dbReference type="Gene3D" id="3.30.565.10">
    <property type="entry name" value="Histidine kinase-like ATPase, C-terminal domain"/>
    <property type="match status" value="1"/>
</dbReference>
<accession>A0ABN2JNW2</accession>
<comment type="caution">
    <text evidence="11">The sequence shown here is derived from an EMBL/GenBank/DDBJ whole genome shotgun (WGS) entry which is preliminary data.</text>
</comment>
<proteinExistence type="predicted"/>
<keyword evidence="6" id="KW-0418">Kinase</keyword>
<evidence type="ECO:0000313" key="11">
    <source>
        <dbReference type="EMBL" id="GAA1733727.1"/>
    </source>
</evidence>
<comment type="catalytic activity">
    <reaction evidence="1">
        <text>ATP + protein L-histidine = ADP + protein N-phospho-L-histidine.</text>
        <dbReference type="EC" id="2.7.13.3"/>
    </reaction>
</comment>
<gene>
    <name evidence="11" type="ORF">GCM10009710_13040</name>
</gene>
<keyword evidence="7" id="KW-0067">ATP-binding</keyword>
<keyword evidence="5" id="KW-0547">Nucleotide-binding</keyword>
<dbReference type="Pfam" id="PF07730">
    <property type="entry name" value="HisKA_3"/>
    <property type="match status" value="1"/>
</dbReference>
<dbReference type="InterPro" id="IPR003594">
    <property type="entry name" value="HATPase_dom"/>
</dbReference>
<keyword evidence="8" id="KW-0902">Two-component regulatory system</keyword>
<dbReference type="InterPro" id="IPR005467">
    <property type="entry name" value="His_kinase_dom"/>
</dbReference>
<dbReference type="EMBL" id="BAAAME010000002">
    <property type="protein sequence ID" value="GAA1733727.1"/>
    <property type="molecule type" value="Genomic_DNA"/>
</dbReference>
<keyword evidence="9" id="KW-0472">Membrane</keyword>
<dbReference type="EC" id="2.7.13.3" evidence="2"/>
<dbReference type="CDD" id="cd16917">
    <property type="entry name" value="HATPase_UhpB-NarQ-NarX-like"/>
    <property type="match status" value="1"/>
</dbReference>
<name>A0ABN2JNW2_9ACTN</name>
<reference evidence="11 12" key="1">
    <citation type="journal article" date="2019" name="Int. J. Syst. Evol. Microbiol.">
        <title>The Global Catalogue of Microorganisms (GCM) 10K type strain sequencing project: providing services to taxonomists for standard genome sequencing and annotation.</title>
        <authorList>
            <consortium name="The Broad Institute Genomics Platform"/>
            <consortium name="The Broad Institute Genome Sequencing Center for Infectious Disease"/>
            <person name="Wu L."/>
            <person name="Ma J."/>
        </authorList>
    </citation>
    <scope>NUCLEOTIDE SEQUENCE [LARGE SCALE GENOMIC DNA]</scope>
    <source>
        <strain evidence="11 12">JCM 13518</strain>
    </source>
</reference>
<evidence type="ECO:0000256" key="5">
    <source>
        <dbReference type="ARBA" id="ARBA00022741"/>
    </source>
</evidence>
<keyword evidence="9" id="KW-0812">Transmembrane</keyword>
<dbReference type="InterPro" id="IPR011712">
    <property type="entry name" value="Sig_transdc_His_kin_sub3_dim/P"/>
</dbReference>
<dbReference type="Gene3D" id="1.20.5.1930">
    <property type="match status" value="1"/>
</dbReference>
<dbReference type="Proteomes" id="UP001501057">
    <property type="component" value="Unassembled WGS sequence"/>
</dbReference>
<evidence type="ECO:0000256" key="3">
    <source>
        <dbReference type="ARBA" id="ARBA00022553"/>
    </source>
</evidence>
<evidence type="ECO:0000256" key="1">
    <source>
        <dbReference type="ARBA" id="ARBA00000085"/>
    </source>
</evidence>
<dbReference type="SUPFAM" id="SSF55874">
    <property type="entry name" value="ATPase domain of HSP90 chaperone/DNA topoisomerase II/histidine kinase"/>
    <property type="match status" value="1"/>
</dbReference>
<keyword evidence="3" id="KW-0597">Phosphoprotein</keyword>
<keyword evidence="4" id="KW-0808">Transferase</keyword>
<evidence type="ECO:0000256" key="9">
    <source>
        <dbReference type="SAM" id="Phobius"/>
    </source>
</evidence>
<evidence type="ECO:0000256" key="7">
    <source>
        <dbReference type="ARBA" id="ARBA00022840"/>
    </source>
</evidence>
<dbReference type="Pfam" id="PF02518">
    <property type="entry name" value="HATPase_c"/>
    <property type="match status" value="1"/>
</dbReference>
<feature type="domain" description="Histidine kinase" evidence="10">
    <location>
        <begin position="326"/>
        <end position="417"/>
    </location>
</feature>
<evidence type="ECO:0000256" key="8">
    <source>
        <dbReference type="ARBA" id="ARBA00023012"/>
    </source>
</evidence>
<evidence type="ECO:0000256" key="2">
    <source>
        <dbReference type="ARBA" id="ARBA00012438"/>
    </source>
</evidence>
<dbReference type="InterPro" id="IPR036890">
    <property type="entry name" value="HATPase_C_sf"/>
</dbReference>
<feature type="transmembrane region" description="Helical" evidence="9">
    <location>
        <begin position="120"/>
        <end position="139"/>
    </location>
</feature>
<keyword evidence="12" id="KW-1185">Reference proteome</keyword>
<dbReference type="PROSITE" id="PS50109">
    <property type="entry name" value="HIS_KIN"/>
    <property type="match status" value="1"/>
</dbReference>
<organism evidence="11 12">
    <name type="scientific">Aeromicrobium alkaliterrae</name>
    <dbReference type="NCBI Taxonomy" id="302168"/>
    <lineage>
        <taxon>Bacteria</taxon>
        <taxon>Bacillati</taxon>
        <taxon>Actinomycetota</taxon>
        <taxon>Actinomycetes</taxon>
        <taxon>Propionibacteriales</taxon>
        <taxon>Nocardioidaceae</taxon>
        <taxon>Aeromicrobium</taxon>
    </lineage>
</organism>
<sequence length="418" mass="46108">MTWLTRDWQRPAPTPRQLRVDLLLGVALAVLSVASLAVFRSAAGIAEPEHGNESYLWFAAAGALLGLRRRFPLVVLLLESATFIVIGERFTDLAIVFTIQMTLFAALYAAWAWSRRPRALYATTVVVLVGMFSYLAWSFTRPDALPPAGDVTFLLPRDVAVIVYSLAINVIYFFGAIAWGQAAWMSARRRALLEAQFERERGRQLVERRQAVQAERVRIARDLHDVVAHHVSGMGIQATGARRVLDRDPARAADALETIEAASRQAVAQMHQLVGLLRETDEDSSREPQPGLCDLLTLADSSGSPRVEVEIVGDRRDVDATISLNLYRVAQEAVTNARRHARAKRVLVTLRYLEDFVEVEVVDDGVGANDATQAAADHGGFGLTGIRERAAMLGGQLEIGNRPHGGYRVRVRAPRETT</sequence>
<evidence type="ECO:0000256" key="6">
    <source>
        <dbReference type="ARBA" id="ARBA00022777"/>
    </source>
</evidence>